<dbReference type="Proteomes" id="UP000028828">
    <property type="component" value="Unassembled WGS sequence"/>
</dbReference>
<evidence type="ECO:0000256" key="1">
    <source>
        <dbReference type="SAM" id="MobiDB-lite"/>
    </source>
</evidence>
<evidence type="ECO:0000313" key="4">
    <source>
        <dbReference type="Proteomes" id="UP000028828"/>
    </source>
</evidence>
<evidence type="ECO:0000256" key="2">
    <source>
        <dbReference type="SAM" id="SignalP"/>
    </source>
</evidence>
<keyword evidence="2" id="KW-0732">Signal</keyword>
<proteinExistence type="predicted"/>
<feature type="signal peptide" evidence="2">
    <location>
        <begin position="1"/>
        <end position="20"/>
    </location>
</feature>
<comment type="caution">
    <text evidence="3">The sequence shown here is derived from an EMBL/GenBank/DDBJ whole genome shotgun (WGS) entry which is preliminary data.</text>
</comment>
<protein>
    <submittedName>
        <fullName evidence="3">Putative DNA double-strand break repair rad50 ATPase</fullName>
    </submittedName>
</protein>
<feature type="compositionally biased region" description="Polar residues" evidence="1">
    <location>
        <begin position="590"/>
        <end position="600"/>
    </location>
</feature>
<accession>A0A086JFD3</accession>
<reference evidence="3 4" key="1">
    <citation type="submission" date="2014-03" db="EMBL/GenBank/DDBJ databases">
        <authorList>
            <person name="Sibley D."/>
            <person name="Venepally P."/>
            <person name="Karamycheva S."/>
            <person name="Hadjithomas M."/>
            <person name="Khan A."/>
            <person name="Brunk B."/>
            <person name="Roos D."/>
            <person name="Caler E."/>
            <person name="Lorenzi H."/>
        </authorList>
    </citation>
    <scope>NUCLEOTIDE SEQUENCE [LARGE SCALE GENOMIC DNA]</scope>
    <source>
        <strain evidence="4">p89</strain>
    </source>
</reference>
<organism evidence="3 4">
    <name type="scientific">Toxoplasma gondii p89</name>
    <dbReference type="NCBI Taxonomy" id="943119"/>
    <lineage>
        <taxon>Eukaryota</taxon>
        <taxon>Sar</taxon>
        <taxon>Alveolata</taxon>
        <taxon>Apicomplexa</taxon>
        <taxon>Conoidasida</taxon>
        <taxon>Coccidia</taxon>
        <taxon>Eucoccidiorida</taxon>
        <taxon>Eimeriorina</taxon>
        <taxon>Sarcocystidae</taxon>
        <taxon>Toxoplasma</taxon>
    </lineage>
</organism>
<feature type="region of interest" description="Disordered" evidence="1">
    <location>
        <begin position="363"/>
        <end position="391"/>
    </location>
</feature>
<dbReference type="OrthoDB" id="329315at2759"/>
<evidence type="ECO:0000313" key="3">
    <source>
        <dbReference type="EMBL" id="KFG30851.1"/>
    </source>
</evidence>
<dbReference type="VEuPathDB" id="ToxoDB:TGP89_291830"/>
<feature type="region of interest" description="Disordered" evidence="1">
    <location>
        <begin position="578"/>
        <end position="600"/>
    </location>
</feature>
<dbReference type="AlphaFoldDB" id="A0A086JFD3"/>
<sequence>MATCRLWYVLLVIGFTATYGAVSLKAQEEGKETGTIQKEGKVKFTVLSDDIKTRFDSLFNESAVSFFHAVQKAERGALKEEWDTAIEDFRSKAEARRKELFGSILQIDSLNGLLGEHQLKDLVERVGLPTLLGGDDAVSSKLSELENKFAALLKRQDNRDRVTGLVRNYQKNIVDLKDSLIQRLSNKETLQKPATSPKFNKLLDEISFSPIIRGKIETTPRRLAVMSFLEKAKERLKLTPTGTKETGKVAEFEEKIEALRKDMAEEVSRQLTTRRKAVDSETVEAVLKRVGVEGLVQGAIRDTLPADEKAVLDLARGKWMQMQRVKNNYERVAGALRDSLLYDQETPLSPRMKQRIEEIYEEGLRGKQSGTGRRLSEVQATNPDTSAPPLAPAVQKELRGDSERLFRMEPSISEALKGFEDKVSKLMVKTLSDFIKREQMQGVLEPDVLLSAFRKMGLKSKAGRVEIALSNLRRITNWNDLGIDQVVAGKLQNIIGLDEFIRQLEGLLPQVNSKLLILNGELKQRLAAATEKLSDTELFDGRPLGNWDTQLIDSLTLNSILKGHSAKASEADRTLQSVNNTAVEGDDKTLQAQTSLESSE</sequence>
<dbReference type="EMBL" id="AEYI02002015">
    <property type="protein sequence ID" value="KFG30851.1"/>
    <property type="molecule type" value="Genomic_DNA"/>
</dbReference>
<feature type="chain" id="PRO_5001808238" evidence="2">
    <location>
        <begin position="21"/>
        <end position="600"/>
    </location>
</feature>
<name>A0A086JFD3_TOXGO</name>
<gene>
    <name evidence="3" type="ORF">TGP89_291830</name>
</gene>